<organism evidence="2 3">
    <name type="scientific">Elysia chlorotica</name>
    <name type="common">Eastern emerald elysia</name>
    <name type="synonym">Sea slug</name>
    <dbReference type="NCBI Taxonomy" id="188477"/>
    <lineage>
        <taxon>Eukaryota</taxon>
        <taxon>Metazoa</taxon>
        <taxon>Spiralia</taxon>
        <taxon>Lophotrochozoa</taxon>
        <taxon>Mollusca</taxon>
        <taxon>Gastropoda</taxon>
        <taxon>Heterobranchia</taxon>
        <taxon>Euthyneura</taxon>
        <taxon>Panpulmonata</taxon>
        <taxon>Sacoglossa</taxon>
        <taxon>Placobranchoidea</taxon>
        <taxon>Plakobranchidae</taxon>
        <taxon>Elysia</taxon>
    </lineage>
</organism>
<keyword evidence="1" id="KW-0812">Transmembrane</keyword>
<keyword evidence="1" id="KW-1133">Transmembrane helix</keyword>
<feature type="transmembrane region" description="Helical" evidence="1">
    <location>
        <begin position="94"/>
        <end position="115"/>
    </location>
</feature>
<gene>
    <name evidence="2" type="ORF">EGW08_006030</name>
</gene>
<reference evidence="2 3" key="1">
    <citation type="submission" date="2019-01" db="EMBL/GenBank/DDBJ databases">
        <title>A draft genome assembly of the solar-powered sea slug Elysia chlorotica.</title>
        <authorList>
            <person name="Cai H."/>
            <person name="Li Q."/>
            <person name="Fang X."/>
            <person name="Li J."/>
            <person name="Curtis N.E."/>
            <person name="Altenburger A."/>
            <person name="Shibata T."/>
            <person name="Feng M."/>
            <person name="Maeda T."/>
            <person name="Schwartz J.A."/>
            <person name="Shigenobu S."/>
            <person name="Lundholm N."/>
            <person name="Nishiyama T."/>
            <person name="Yang H."/>
            <person name="Hasebe M."/>
            <person name="Li S."/>
            <person name="Pierce S.K."/>
            <person name="Wang J."/>
        </authorList>
    </citation>
    <scope>NUCLEOTIDE SEQUENCE [LARGE SCALE GENOMIC DNA]</scope>
    <source>
        <strain evidence="2">EC2010</strain>
        <tissue evidence="2">Whole organism of an adult</tissue>
    </source>
</reference>
<keyword evidence="3" id="KW-1185">Reference proteome</keyword>
<name>A0A3S1BL45_ELYCH</name>
<dbReference type="InterPro" id="IPR053041">
    <property type="entry name" value="Transglut-like_Superfamily_Mod"/>
</dbReference>
<evidence type="ECO:0000313" key="3">
    <source>
        <dbReference type="Proteomes" id="UP000271974"/>
    </source>
</evidence>
<dbReference type="Proteomes" id="UP000271974">
    <property type="component" value="Unassembled WGS sequence"/>
</dbReference>
<dbReference type="PANTHER" id="PTHR47020:SF1">
    <property type="entry name" value="HILLARIN"/>
    <property type="match status" value="1"/>
</dbReference>
<dbReference type="SUPFAM" id="SSF54001">
    <property type="entry name" value="Cysteine proteinases"/>
    <property type="match status" value="1"/>
</dbReference>
<dbReference type="InterPro" id="IPR038765">
    <property type="entry name" value="Papain-like_cys_pep_sf"/>
</dbReference>
<evidence type="ECO:0000256" key="1">
    <source>
        <dbReference type="SAM" id="Phobius"/>
    </source>
</evidence>
<evidence type="ECO:0000313" key="2">
    <source>
        <dbReference type="EMBL" id="RUS86235.1"/>
    </source>
</evidence>
<proteinExistence type="predicted"/>
<dbReference type="PANTHER" id="PTHR47020">
    <property type="entry name" value="HILLARIN"/>
    <property type="match status" value="1"/>
</dbReference>
<protein>
    <recommendedName>
        <fullName evidence="4">Transglutaminase-like domain-containing protein</fullName>
    </recommendedName>
</protein>
<evidence type="ECO:0008006" key="4">
    <source>
        <dbReference type="Google" id="ProtNLM"/>
    </source>
</evidence>
<dbReference type="AlphaFoldDB" id="A0A3S1BL45"/>
<dbReference type="STRING" id="188477.A0A3S1BL45"/>
<dbReference type="OrthoDB" id="6129702at2759"/>
<keyword evidence="1" id="KW-0472">Membrane</keyword>
<accession>A0A3S1BL45</accession>
<comment type="caution">
    <text evidence="2">The sequence shown here is derived from an EMBL/GenBank/DDBJ whole genome shotgun (WGS) entry which is preliminary data.</text>
</comment>
<sequence>MSGKERRASQQAVLTDLEAKAARTREPSCKTIVSLPDSGIAGSSSASYASSEAALLEGRHGSHSDLLASSLEVLEHVYQEPSCKTIVSPSDSGIVVIVSIRLSIFSFILLSILYIHSNLHLVRRSQAEPSCKTIVSLPDSGIAGSSSASYASSEAALLEGRHGSHSDLLASSLEVLEHVYQVRAEGHPTVTSLVKALTVNCHSDQTKAHALYRWLSGQSLNYYKCVSCSNSTSPTSKLKQLAEGKTSYASLYREMARCIGLQCEIIEGHVKGVHYSPGSPAFCSGTRHSWNAVSLCGHYALLDTQMGSLPFKFFLEHFFMTPPDEFCLSHFPKDKRWLLMARAISEEDFFGTLKTWPTMFAFNIRPLSMRSVIRTYDGRLSVTVLLRSVAVTPVLEYTGPGVAMDTDGLSLGIDQEIRTTDNAETFHMCLPQEGDYLFTLMVHDVEEDEDIPVFQYKIEYNDELL</sequence>
<dbReference type="EMBL" id="RQTK01000146">
    <property type="protein sequence ID" value="RUS86235.1"/>
    <property type="molecule type" value="Genomic_DNA"/>
</dbReference>